<evidence type="ECO:0000313" key="2">
    <source>
        <dbReference type="Proteomes" id="UP000035680"/>
    </source>
</evidence>
<sequence length="130" mass="15191">MCVFAHNKMKHTTTNMSPVSFILNIKPHSITGSSIHAMLIEMLDFFKTTTLQDQVTNANLSHEGEKVWKQPYIVVKHIYGDTYMIRKITEKGRMTEHELKVNSEMLKKESNSNYNRKPPSKNYKQNFKKN</sequence>
<proteinExistence type="predicted"/>
<evidence type="ECO:0000256" key="1">
    <source>
        <dbReference type="SAM" id="MobiDB-lite"/>
    </source>
</evidence>
<accession>A0A0K0G395</accession>
<protein>
    <submittedName>
        <fullName evidence="3">SRP9-21 domain-containing protein</fullName>
    </submittedName>
</protein>
<dbReference type="WBParaSite" id="SVE_1919600.1">
    <property type="protein sequence ID" value="SVE_1919600.1"/>
    <property type="gene ID" value="SVE_1919600"/>
</dbReference>
<keyword evidence="2" id="KW-1185">Reference proteome</keyword>
<reference evidence="3" key="2">
    <citation type="submission" date="2015-08" db="UniProtKB">
        <authorList>
            <consortium name="WormBaseParasite"/>
        </authorList>
    </citation>
    <scope>IDENTIFICATION</scope>
</reference>
<name>A0A0K0G395_STRVS</name>
<dbReference type="AlphaFoldDB" id="A0A0K0G395"/>
<reference evidence="2" key="1">
    <citation type="submission" date="2014-07" db="EMBL/GenBank/DDBJ databases">
        <authorList>
            <person name="Martin A.A"/>
            <person name="De Silva N."/>
        </authorList>
    </citation>
    <scope>NUCLEOTIDE SEQUENCE</scope>
</reference>
<evidence type="ECO:0000313" key="3">
    <source>
        <dbReference type="WBParaSite" id="SVE_1919600.1"/>
    </source>
</evidence>
<dbReference type="Proteomes" id="UP000035680">
    <property type="component" value="Unassembled WGS sequence"/>
</dbReference>
<organism evidence="2 3">
    <name type="scientific">Strongyloides venezuelensis</name>
    <name type="common">Threadworm</name>
    <dbReference type="NCBI Taxonomy" id="75913"/>
    <lineage>
        <taxon>Eukaryota</taxon>
        <taxon>Metazoa</taxon>
        <taxon>Ecdysozoa</taxon>
        <taxon>Nematoda</taxon>
        <taxon>Chromadorea</taxon>
        <taxon>Rhabditida</taxon>
        <taxon>Tylenchina</taxon>
        <taxon>Panagrolaimomorpha</taxon>
        <taxon>Strongyloidoidea</taxon>
        <taxon>Strongyloididae</taxon>
        <taxon>Strongyloides</taxon>
    </lineage>
</organism>
<feature type="region of interest" description="Disordered" evidence="1">
    <location>
        <begin position="106"/>
        <end position="130"/>
    </location>
</feature>